<dbReference type="GO" id="GO:0071973">
    <property type="term" value="P:bacterial-type flagellum-dependent cell motility"/>
    <property type="evidence" value="ECO:0007669"/>
    <property type="project" value="InterPro"/>
</dbReference>
<dbReference type="PRINTS" id="PR01004">
    <property type="entry name" value="FLGFLIJ"/>
</dbReference>
<evidence type="ECO:0000256" key="10">
    <source>
        <dbReference type="ARBA" id="ARBA00023225"/>
    </source>
</evidence>
<dbReference type="EMBL" id="CP000302">
    <property type="protein sequence ID" value="ABE54614.1"/>
    <property type="molecule type" value="Genomic_DNA"/>
</dbReference>
<dbReference type="InterPro" id="IPR052570">
    <property type="entry name" value="FliJ"/>
</dbReference>
<reference evidence="11 12" key="1">
    <citation type="submission" date="2006-03" db="EMBL/GenBank/DDBJ databases">
        <title>Complete sequence of Shewanella denitrificans OS217.</title>
        <authorList>
            <consortium name="US DOE Joint Genome Institute"/>
            <person name="Copeland A."/>
            <person name="Lucas S."/>
            <person name="Lapidus A."/>
            <person name="Barry K."/>
            <person name="Detter J.C."/>
            <person name="Glavina del Rio T."/>
            <person name="Hammon N."/>
            <person name="Israni S."/>
            <person name="Dalin E."/>
            <person name="Tice H."/>
            <person name="Pitluck S."/>
            <person name="Brettin T."/>
            <person name="Bruce D."/>
            <person name="Han C."/>
            <person name="Tapia R."/>
            <person name="Gilna P."/>
            <person name="Kiss H."/>
            <person name="Schmutz J."/>
            <person name="Larimer F."/>
            <person name="Land M."/>
            <person name="Hauser L."/>
            <person name="Kyrpides N."/>
            <person name="Lykidis A."/>
            <person name="Richardson P."/>
        </authorList>
    </citation>
    <scope>NUCLEOTIDE SEQUENCE [LARGE SCALE GENOMIC DNA]</scope>
    <source>
        <strain evidence="12">OS217 / ATCC BAA-1090 / DSM 15013</strain>
    </source>
</reference>
<comment type="subcellular location">
    <subcellularLocation>
        <location evidence="1">Cell membrane</location>
        <topology evidence="1">Peripheral membrane protein</topology>
        <orientation evidence="1">Cytoplasmic side</orientation>
    </subcellularLocation>
</comment>
<accession>Q12PL2</accession>
<dbReference type="eggNOG" id="COG2882">
    <property type="taxonomic scope" value="Bacteria"/>
</dbReference>
<dbReference type="PANTHER" id="PTHR38786">
    <property type="entry name" value="FLAGELLAR FLIJ PROTEIN"/>
    <property type="match status" value="1"/>
</dbReference>
<dbReference type="InterPro" id="IPR018006">
    <property type="entry name" value="Flag_FliJ_proteobac"/>
</dbReference>
<proteinExistence type="inferred from homology"/>
<dbReference type="RefSeq" id="WP_011495773.1">
    <property type="nucleotide sequence ID" value="NC_007954.1"/>
</dbReference>
<dbReference type="GO" id="GO:0015031">
    <property type="term" value="P:protein transport"/>
    <property type="evidence" value="ECO:0007669"/>
    <property type="project" value="UniProtKB-KW"/>
</dbReference>
<dbReference type="Proteomes" id="UP000001982">
    <property type="component" value="Chromosome"/>
</dbReference>
<gene>
    <name evidence="11" type="ordered locus">Sden_1328</name>
</gene>
<evidence type="ECO:0000256" key="5">
    <source>
        <dbReference type="ARBA" id="ARBA00022475"/>
    </source>
</evidence>
<evidence type="ECO:0000256" key="9">
    <source>
        <dbReference type="ARBA" id="ARBA00023136"/>
    </source>
</evidence>
<dbReference type="GO" id="GO:0003774">
    <property type="term" value="F:cytoskeletal motor activity"/>
    <property type="evidence" value="ECO:0007669"/>
    <property type="project" value="InterPro"/>
</dbReference>
<name>Q12PL2_SHEDO</name>
<dbReference type="OrthoDB" id="7063004at2"/>
<dbReference type="InterPro" id="IPR053716">
    <property type="entry name" value="Flag_assembly_chemotaxis_eff"/>
</dbReference>
<keyword evidence="10" id="KW-1006">Bacterial flagellum protein export</keyword>
<dbReference type="AlphaFoldDB" id="Q12PL2"/>
<evidence type="ECO:0000313" key="12">
    <source>
        <dbReference type="Proteomes" id="UP000001982"/>
    </source>
</evidence>
<evidence type="ECO:0000256" key="4">
    <source>
        <dbReference type="ARBA" id="ARBA00022448"/>
    </source>
</evidence>
<keyword evidence="11" id="KW-0969">Cilium</keyword>
<evidence type="ECO:0000256" key="1">
    <source>
        <dbReference type="ARBA" id="ARBA00004413"/>
    </source>
</evidence>
<evidence type="ECO:0000256" key="7">
    <source>
        <dbReference type="ARBA" id="ARBA00022795"/>
    </source>
</evidence>
<dbReference type="InterPro" id="IPR012823">
    <property type="entry name" value="Flagell_FliJ"/>
</dbReference>
<keyword evidence="8" id="KW-0653">Protein transport</keyword>
<keyword evidence="4" id="KW-0813">Transport</keyword>
<sequence>MQNDPLFTVLKLACEAEEKAALQLKSTQSDRQKYQAQLDVLNNYRLDYMKQMSQHQGQTLSANHYSQFHQFIKQVDNAITQQVNAVKDAETQVLYRQHNWQEKQQKRKAVEMLLEQKALKRAHIENVREQKMSDEFAMQQFIRKKPRH</sequence>
<dbReference type="KEGG" id="sdn:Sden_1328"/>
<comment type="similarity">
    <text evidence="2">Belongs to the FliJ family.</text>
</comment>
<keyword evidence="6" id="KW-0145">Chemotaxis</keyword>
<organism evidence="11 12">
    <name type="scientific">Shewanella denitrificans (strain OS217 / ATCC BAA-1090 / DSM 15013)</name>
    <dbReference type="NCBI Taxonomy" id="318161"/>
    <lineage>
        <taxon>Bacteria</taxon>
        <taxon>Pseudomonadati</taxon>
        <taxon>Pseudomonadota</taxon>
        <taxon>Gammaproteobacteria</taxon>
        <taxon>Alteromonadales</taxon>
        <taxon>Shewanellaceae</taxon>
        <taxon>Shewanella</taxon>
    </lineage>
</organism>
<keyword evidence="11" id="KW-0282">Flagellum</keyword>
<keyword evidence="11" id="KW-0966">Cell projection</keyword>
<dbReference type="STRING" id="318161.Sden_1328"/>
<keyword evidence="5" id="KW-1003">Cell membrane</keyword>
<dbReference type="HOGENOM" id="CLU_119965_3_2_6"/>
<dbReference type="PANTHER" id="PTHR38786:SF1">
    <property type="entry name" value="FLAGELLAR FLIJ PROTEIN"/>
    <property type="match status" value="1"/>
</dbReference>
<dbReference type="GO" id="GO:0006935">
    <property type="term" value="P:chemotaxis"/>
    <property type="evidence" value="ECO:0007669"/>
    <property type="project" value="UniProtKB-KW"/>
</dbReference>
<keyword evidence="12" id="KW-1185">Reference proteome</keyword>
<dbReference type="GO" id="GO:0009288">
    <property type="term" value="C:bacterial-type flagellum"/>
    <property type="evidence" value="ECO:0007669"/>
    <property type="project" value="InterPro"/>
</dbReference>
<keyword evidence="9" id="KW-0472">Membrane</keyword>
<dbReference type="GO" id="GO:0005886">
    <property type="term" value="C:plasma membrane"/>
    <property type="evidence" value="ECO:0007669"/>
    <property type="project" value="UniProtKB-SubCell"/>
</dbReference>
<evidence type="ECO:0000256" key="8">
    <source>
        <dbReference type="ARBA" id="ARBA00022927"/>
    </source>
</evidence>
<keyword evidence="7" id="KW-1005">Bacterial flagellum biogenesis</keyword>
<dbReference type="Gene3D" id="1.10.287.1700">
    <property type="match status" value="1"/>
</dbReference>
<evidence type="ECO:0000313" key="11">
    <source>
        <dbReference type="EMBL" id="ABE54614.1"/>
    </source>
</evidence>
<evidence type="ECO:0000256" key="2">
    <source>
        <dbReference type="ARBA" id="ARBA00010004"/>
    </source>
</evidence>
<protein>
    <recommendedName>
        <fullName evidence="3">Flagellar FliJ protein</fullName>
    </recommendedName>
</protein>
<evidence type="ECO:0000256" key="3">
    <source>
        <dbReference type="ARBA" id="ARBA00020392"/>
    </source>
</evidence>
<evidence type="ECO:0000256" key="6">
    <source>
        <dbReference type="ARBA" id="ARBA00022500"/>
    </source>
</evidence>
<dbReference type="Pfam" id="PF02050">
    <property type="entry name" value="FliJ"/>
    <property type="match status" value="1"/>
</dbReference>
<dbReference type="GO" id="GO:0044781">
    <property type="term" value="P:bacterial-type flagellum organization"/>
    <property type="evidence" value="ECO:0007669"/>
    <property type="project" value="UniProtKB-KW"/>
</dbReference>
<dbReference type="PIRSF" id="PIRSF019404">
    <property type="entry name" value="FliJ"/>
    <property type="match status" value="1"/>
</dbReference>
<dbReference type="NCBIfam" id="TIGR02473">
    <property type="entry name" value="flagell_FliJ"/>
    <property type="match status" value="1"/>
</dbReference>